<evidence type="ECO:0000313" key="4">
    <source>
        <dbReference type="Proteomes" id="UP001143981"/>
    </source>
</evidence>
<dbReference type="InterPro" id="IPR029164">
    <property type="entry name" value="PIG-Y"/>
</dbReference>
<keyword evidence="2" id="KW-0812">Transmembrane</keyword>
<feature type="region of interest" description="Disordered" evidence="1">
    <location>
        <begin position="99"/>
        <end position="138"/>
    </location>
</feature>
<dbReference type="EMBL" id="JANBOI010000025">
    <property type="protein sequence ID" value="KAJ1735466.1"/>
    <property type="molecule type" value="Genomic_DNA"/>
</dbReference>
<organism evidence="3 4">
    <name type="scientific">Coemansia biformis</name>
    <dbReference type="NCBI Taxonomy" id="1286918"/>
    <lineage>
        <taxon>Eukaryota</taxon>
        <taxon>Fungi</taxon>
        <taxon>Fungi incertae sedis</taxon>
        <taxon>Zoopagomycota</taxon>
        <taxon>Kickxellomycotina</taxon>
        <taxon>Kickxellomycetes</taxon>
        <taxon>Kickxellales</taxon>
        <taxon>Kickxellaceae</taxon>
        <taxon>Coemansia</taxon>
    </lineage>
</organism>
<gene>
    <name evidence="3" type="ORF">LPJ61_000532</name>
</gene>
<dbReference type="PANTHER" id="PTHR36485:SF1">
    <property type="entry name" value="TRANSMEMBRANE PROTEIN"/>
    <property type="match status" value="1"/>
</dbReference>
<name>A0A9W7YI60_9FUNG</name>
<evidence type="ECO:0000313" key="3">
    <source>
        <dbReference type="EMBL" id="KAJ1735466.1"/>
    </source>
</evidence>
<comment type="caution">
    <text evidence="3">The sequence shown here is derived from an EMBL/GenBank/DDBJ whole genome shotgun (WGS) entry which is preliminary data.</text>
</comment>
<keyword evidence="4" id="KW-1185">Reference proteome</keyword>
<protein>
    <submittedName>
        <fullName evidence="3">Uncharacterized protein</fullName>
    </submittedName>
</protein>
<dbReference type="Proteomes" id="UP001143981">
    <property type="component" value="Unassembled WGS sequence"/>
</dbReference>
<dbReference type="OrthoDB" id="2157498at2759"/>
<feature type="region of interest" description="Disordered" evidence="1">
    <location>
        <begin position="1"/>
        <end position="68"/>
    </location>
</feature>
<evidence type="ECO:0000256" key="1">
    <source>
        <dbReference type="SAM" id="MobiDB-lite"/>
    </source>
</evidence>
<sequence length="278" mass="30311">MAQGSRGAERRKPGPSIESPPETPGPWSSDDDDVAVAKHGVPRERCLDDEELDGPTVVSTTDEPAASPAAAAAAAAAAGYGRGRIMSYVHRLPLHVFGVGRSSDRTGPVETGASSEARGAWDSTERRRRRESKRPMAGVVAESAGGSSIFGSEQDLLKRVSSVPGNLLLFRAHLTEPLMHPEFRAPPRYTRCQSVQLPANEPDDTPIYGYALLTLTSVLFISSMYSLVVSKFMPYTGIAFLDTVKDDRYFCLLMPITGLSFGFAVFWNWLGMKFFRHN</sequence>
<keyword evidence="2" id="KW-0472">Membrane</keyword>
<dbReference type="PANTHER" id="PTHR36485">
    <property type="entry name" value="OS01G0939000 PROTEIN"/>
    <property type="match status" value="1"/>
</dbReference>
<dbReference type="AlphaFoldDB" id="A0A9W7YI60"/>
<keyword evidence="2" id="KW-1133">Transmembrane helix</keyword>
<accession>A0A9W7YI60</accession>
<feature type="transmembrane region" description="Helical" evidence="2">
    <location>
        <begin position="249"/>
        <end position="270"/>
    </location>
</feature>
<dbReference type="Pfam" id="PF15159">
    <property type="entry name" value="PIG-Y"/>
    <property type="match status" value="1"/>
</dbReference>
<reference evidence="3" key="1">
    <citation type="submission" date="2022-07" db="EMBL/GenBank/DDBJ databases">
        <title>Phylogenomic reconstructions and comparative analyses of Kickxellomycotina fungi.</title>
        <authorList>
            <person name="Reynolds N.K."/>
            <person name="Stajich J.E."/>
            <person name="Barry K."/>
            <person name="Grigoriev I.V."/>
            <person name="Crous P."/>
            <person name="Smith M.E."/>
        </authorList>
    </citation>
    <scope>NUCLEOTIDE SEQUENCE</scope>
    <source>
        <strain evidence="3">BCRC 34381</strain>
    </source>
</reference>
<evidence type="ECO:0000256" key="2">
    <source>
        <dbReference type="SAM" id="Phobius"/>
    </source>
</evidence>
<feature type="transmembrane region" description="Helical" evidence="2">
    <location>
        <begin position="207"/>
        <end position="228"/>
    </location>
</feature>
<proteinExistence type="predicted"/>